<dbReference type="Proteomes" id="UP000008553">
    <property type="component" value="Unassembled WGS sequence"/>
</dbReference>
<protein>
    <submittedName>
        <fullName evidence="1">Uncharacterized protein</fullName>
    </submittedName>
</protein>
<dbReference type="PaxDb" id="73239-Q7RQ63"/>
<reference evidence="1 2" key="1">
    <citation type="journal article" date="2002" name="Nature">
        <title>Genome sequence and comparative analysis of the model rodent malaria parasite Plasmodium yoelii yoelii.</title>
        <authorList>
            <person name="Carlton J.M."/>
            <person name="Angiuoli S.V."/>
            <person name="Suh B.B."/>
            <person name="Kooij T.W."/>
            <person name="Pertea M."/>
            <person name="Silva J.C."/>
            <person name="Ermolaeva M.D."/>
            <person name="Allen J.E."/>
            <person name="Selengut J.D."/>
            <person name="Koo H.L."/>
            <person name="Peterson J.D."/>
            <person name="Pop M."/>
            <person name="Kosack D.S."/>
            <person name="Shumway M.F."/>
            <person name="Bidwell S.L."/>
            <person name="Shallom S.J."/>
            <person name="van Aken S.E."/>
            <person name="Riedmuller S.B."/>
            <person name="Feldblyum T.V."/>
            <person name="Cho J.K."/>
            <person name="Quackenbush J."/>
            <person name="Sedegah M."/>
            <person name="Shoaibi A."/>
            <person name="Cummings L.M."/>
            <person name="Florens L."/>
            <person name="Yates J.R."/>
            <person name="Raine J.D."/>
            <person name="Sinden R.E."/>
            <person name="Harris M.A."/>
            <person name="Cunningham D.A."/>
            <person name="Preiser P.R."/>
            <person name="Bergman L.W."/>
            <person name="Vaidya A.B."/>
            <person name="van Lin L.H."/>
            <person name="Janse C.J."/>
            <person name="Waters A.P."/>
            <person name="Smith H.O."/>
            <person name="White O.R."/>
            <person name="Salzberg S.L."/>
            <person name="Venter J.C."/>
            <person name="Fraser C.M."/>
            <person name="Hoffman S.L."/>
            <person name="Gardner M.J."/>
            <person name="Carucci D.J."/>
        </authorList>
    </citation>
    <scope>NUCLEOTIDE SEQUENCE [LARGE SCALE GENOMIC DNA]</scope>
    <source>
        <strain evidence="1 2">17XNL</strain>
    </source>
</reference>
<dbReference type="AlphaFoldDB" id="Q7RQ63"/>
<keyword evidence="2" id="KW-1185">Reference proteome</keyword>
<name>Q7RQ63_PLAYO</name>
<proteinExistence type="predicted"/>
<accession>Q7RQ63</accession>
<sequence length="20" mass="2679">MYIFFIADYFEFLNHRYIIY</sequence>
<feature type="non-terminal residue" evidence="1">
    <location>
        <position position="20"/>
    </location>
</feature>
<dbReference type="InParanoid" id="Q7RQ63"/>
<organism evidence="1 2">
    <name type="scientific">Plasmodium yoelii yoelii</name>
    <dbReference type="NCBI Taxonomy" id="73239"/>
    <lineage>
        <taxon>Eukaryota</taxon>
        <taxon>Sar</taxon>
        <taxon>Alveolata</taxon>
        <taxon>Apicomplexa</taxon>
        <taxon>Aconoidasida</taxon>
        <taxon>Haemosporida</taxon>
        <taxon>Plasmodiidae</taxon>
        <taxon>Plasmodium</taxon>
        <taxon>Plasmodium (Vinckeia)</taxon>
    </lineage>
</organism>
<comment type="caution">
    <text evidence="1">The sequence shown here is derived from an EMBL/GenBank/DDBJ whole genome shotgun (WGS) entry which is preliminary data.</text>
</comment>
<evidence type="ECO:0000313" key="1">
    <source>
        <dbReference type="EMBL" id="EAA20531.1"/>
    </source>
</evidence>
<dbReference type="EMBL" id="AABL01000325">
    <property type="protein sequence ID" value="EAA20531.1"/>
    <property type="molecule type" value="Genomic_DNA"/>
</dbReference>
<evidence type="ECO:0000313" key="2">
    <source>
        <dbReference type="Proteomes" id="UP000008553"/>
    </source>
</evidence>
<gene>
    <name evidence="1" type="ORF">PY01240</name>
</gene>